<dbReference type="SUPFAM" id="SSF81995">
    <property type="entry name" value="beta-sandwich domain of Sec23/24"/>
    <property type="match status" value="1"/>
</dbReference>
<dbReference type="Pfam" id="PF00626">
    <property type="entry name" value="Gelsolin"/>
    <property type="match status" value="1"/>
</dbReference>
<dbReference type="PANTHER" id="PTHR13803">
    <property type="entry name" value="SEC24-RELATED PROTEIN"/>
    <property type="match status" value="1"/>
</dbReference>
<proteinExistence type="predicted"/>
<dbReference type="Gene3D" id="2.60.40.1670">
    <property type="entry name" value="beta-sandwich domain of Sec23/24"/>
    <property type="match status" value="1"/>
</dbReference>
<dbReference type="GO" id="GO:0090110">
    <property type="term" value="P:COPII-coated vesicle cargo loading"/>
    <property type="evidence" value="ECO:0007669"/>
    <property type="project" value="TreeGrafter"/>
</dbReference>
<dbReference type="OrthoDB" id="49016at2759"/>
<evidence type="ECO:0000259" key="2">
    <source>
        <dbReference type="Pfam" id="PF04811"/>
    </source>
</evidence>
<dbReference type="PANTHER" id="PTHR13803:SF4">
    <property type="entry name" value="SECRETORY 24CD, ISOFORM C"/>
    <property type="match status" value="1"/>
</dbReference>
<dbReference type="InterPro" id="IPR036465">
    <property type="entry name" value="vWFA_dom_sf"/>
</dbReference>
<evidence type="ECO:0000259" key="1">
    <source>
        <dbReference type="Pfam" id="PF00626"/>
    </source>
</evidence>
<feature type="domain" description="Gelsolin-like" evidence="1">
    <location>
        <begin position="342"/>
        <end position="410"/>
    </location>
</feature>
<accession>S8EMC5</accession>
<evidence type="ECO:0000259" key="3">
    <source>
        <dbReference type="Pfam" id="PF04815"/>
    </source>
</evidence>
<evidence type="ECO:0000313" key="6">
    <source>
        <dbReference type="Proteomes" id="UP000015453"/>
    </source>
</evidence>
<dbReference type="Pfam" id="PF08033">
    <property type="entry name" value="Sec23_BS"/>
    <property type="match status" value="1"/>
</dbReference>
<dbReference type="InterPro" id="IPR006896">
    <property type="entry name" value="Sec23/24_trunk_dom"/>
</dbReference>
<feature type="domain" description="Sec23/Sec24 beta-sandwich" evidence="4">
    <location>
        <begin position="125"/>
        <end position="209"/>
    </location>
</feature>
<dbReference type="GO" id="GO:0006886">
    <property type="term" value="P:intracellular protein transport"/>
    <property type="evidence" value="ECO:0007669"/>
    <property type="project" value="InterPro"/>
</dbReference>
<reference evidence="5 6" key="1">
    <citation type="journal article" date="2013" name="BMC Genomics">
        <title>The miniature genome of a carnivorous plant Genlisea aurea contains a low number of genes and short non-coding sequences.</title>
        <authorList>
            <person name="Leushkin E.V."/>
            <person name="Sutormin R.A."/>
            <person name="Nabieva E.R."/>
            <person name="Penin A.A."/>
            <person name="Kondrashov A.S."/>
            <person name="Logacheva M.D."/>
        </authorList>
    </citation>
    <scope>NUCLEOTIDE SEQUENCE [LARGE SCALE GENOMIC DNA]</scope>
</reference>
<protein>
    <submittedName>
        <fullName evidence="5">Uncharacterized protein</fullName>
    </submittedName>
</protein>
<dbReference type="Gene3D" id="1.20.120.730">
    <property type="entry name" value="Sec23/Sec24 helical domain"/>
    <property type="match status" value="1"/>
</dbReference>
<keyword evidence="6" id="KW-1185">Reference proteome</keyword>
<dbReference type="InterPro" id="IPR012990">
    <property type="entry name" value="Beta-sandwich_Sec23_24"/>
</dbReference>
<dbReference type="InterPro" id="IPR036175">
    <property type="entry name" value="Sec23/24_helical_dom_sf"/>
</dbReference>
<comment type="caution">
    <text evidence="5">The sequence shown here is derived from an EMBL/GenBank/DDBJ whole genome shotgun (WGS) entry which is preliminary data.</text>
</comment>
<dbReference type="SUPFAM" id="SSF82754">
    <property type="entry name" value="C-terminal, gelsolin-like domain of Sec23/24"/>
    <property type="match status" value="1"/>
</dbReference>
<feature type="domain" description="Sec23/Sec24 helical" evidence="3">
    <location>
        <begin position="220"/>
        <end position="319"/>
    </location>
</feature>
<feature type="non-terminal residue" evidence="5">
    <location>
        <position position="1"/>
    </location>
</feature>
<organism evidence="5 6">
    <name type="scientific">Genlisea aurea</name>
    <dbReference type="NCBI Taxonomy" id="192259"/>
    <lineage>
        <taxon>Eukaryota</taxon>
        <taxon>Viridiplantae</taxon>
        <taxon>Streptophyta</taxon>
        <taxon>Embryophyta</taxon>
        <taxon>Tracheophyta</taxon>
        <taxon>Spermatophyta</taxon>
        <taxon>Magnoliopsida</taxon>
        <taxon>eudicotyledons</taxon>
        <taxon>Gunneridae</taxon>
        <taxon>Pentapetalae</taxon>
        <taxon>asterids</taxon>
        <taxon>lamiids</taxon>
        <taxon>Lamiales</taxon>
        <taxon>Lentibulariaceae</taxon>
        <taxon>Genlisea</taxon>
    </lineage>
</organism>
<dbReference type="Pfam" id="PF04815">
    <property type="entry name" value="Sec23_helical"/>
    <property type="match status" value="1"/>
</dbReference>
<sequence length="469" mass="52765">AAFLVMKKTGGKLLTFQSVLPTIGIGSLSGRAVEGKNNISAGSKEPHKLLQPLDGTLRTMGIEFAEHQVSVDLFISTQSYVDIASLSVISRTTGGQVYYYYPFSDLSDSMKLYNDLRWNVTRQQGFEAVMRVRCSQGIQVQDYFGNFCRRIPSEVDLPAIDCDKAIMVTLKHDSKLQEKSVCSFQCALLYTSVWGQRKIRVSNLSLPCTDILSGLFRSADLETHISCISKQVAYEIPSVPLAHLRDQVANACIDILYSYRKFCTTGASHKQLVLPEKLSLLPLFILALLKSNGLRSDGSLDDRSFWMNYISALPTSLLIPFLYPRMISIHDIHEKEPMNSIPSRIPLSSEHISDEGIYLLENGIDCLIFVGGSVQRNLLYQFFGVSSVEEISNQYVLKEYDNPLSKKLSAILNEIRVLRCSYLRLRFCRRGDSSGMMFFSHMVEDQMSTGPSYYGYLMQIQSQVQSKLS</sequence>
<dbReference type="GO" id="GO:0000149">
    <property type="term" value="F:SNARE binding"/>
    <property type="evidence" value="ECO:0007669"/>
    <property type="project" value="TreeGrafter"/>
</dbReference>
<dbReference type="AlphaFoldDB" id="S8EMC5"/>
<dbReference type="InterPro" id="IPR007123">
    <property type="entry name" value="Gelsolin-like_dom"/>
</dbReference>
<feature type="domain" description="Sec23/Sec24 trunk" evidence="2">
    <location>
        <begin position="1"/>
        <end position="120"/>
    </location>
</feature>
<name>S8EMC5_9LAMI</name>
<dbReference type="Proteomes" id="UP000015453">
    <property type="component" value="Unassembled WGS sequence"/>
</dbReference>
<dbReference type="InterPro" id="IPR006900">
    <property type="entry name" value="Sec23/24_helical_dom"/>
</dbReference>
<dbReference type="GO" id="GO:0008270">
    <property type="term" value="F:zinc ion binding"/>
    <property type="evidence" value="ECO:0007669"/>
    <property type="project" value="TreeGrafter"/>
</dbReference>
<dbReference type="InterPro" id="IPR036180">
    <property type="entry name" value="Gelsolin-like_dom_sf"/>
</dbReference>
<dbReference type="EMBL" id="AUSU01000278">
    <property type="protein sequence ID" value="EPS73827.1"/>
    <property type="molecule type" value="Genomic_DNA"/>
</dbReference>
<gene>
    <name evidence="5" type="ORF">M569_00929</name>
</gene>
<dbReference type="SUPFAM" id="SSF53300">
    <property type="entry name" value="vWA-like"/>
    <property type="match status" value="1"/>
</dbReference>
<dbReference type="GO" id="GO:0070971">
    <property type="term" value="C:endoplasmic reticulum exit site"/>
    <property type="evidence" value="ECO:0007669"/>
    <property type="project" value="TreeGrafter"/>
</dbReference>
<evidence type="ECO:0000259" key="4">
    <source>
        <dbReference type="Pfam" id="PF08033"/>
    </source>
</evidence>
<dbReference type="SUPFAM" id="SSF81811">
    <property type="entry name" value="Helical domain of Sec23/24"/>
    <property type="match status" value="1"/>
</dbReference>
<dbReference type="InterPro" id="IPR050550">
    <property type="entry name" value="SEC23_SEC24_subfamily"/>
</dbReference>
<evidence type="ECO:0000313" key="5">
    <source>
        <dbReference type="EMBL" id="EPS73827.1"/>
    </source>
</evidence>
<dbReference type="Pfam" id="PF04811">
    <property type="entry name" value="Sec23_trunk"/>
    <property type="match status" value="1"/>
</dbReference>
<dbReference type="GO" id="GO:0030127">
    <property type="term" value="C:COPII vesicle coat"/>
    <property type="evidence" value="ECO:0007669"/>
    <property type="project" value="InterPro"/>
</dbReference>